<reference evidence="2 3" key="1">
    <citation type="submission" date="2016-08" db="EMBL/GenBank/DDBJ databases">
        <title>Evolution of the type three secretion system and type three effector repertoires in Xanthomonas.</title>
        <authorList>
            <person name="Merda D."/>
            <person name="Briand M."/>
            <person name="Bosis E."/>
            <person name="Rousseau C."/>
            <person name="Portier P."/>
            <person name="Jacques M.-A."/>
            <person name="Fischer-Le Saux M."/>
        </authorList>
    </citation>
    <scope>NUCLEOTIDE SEQUENCE [LARGE SCALE GENOMIC DNA]</scope>
    <source>
        <strain evidence="2 3">CFBP 3122</strain>
    </source>
</reference>
<comment type="caution">
    <text evidence="2">The sequence shown here is derived from an EMBL/GenBank/DDBJ whole genome shotgun (WGS) entry which is preliminary data.</text>
</comment>
<gene>
    <name evidence="2" type="ORF">XaplCFBP3122_18230</name>
</gene>
<evidence type="ECO:0000313" key="3">
    <source>
        <dbReference type="Proteomes" id="UP000238270"/>
    </source>
</evidence>
<evidence type="ECO:0000256" key="1">
    <source>
        <dbReference type="SAM" id="SignalP"/>
    </source>
</evidence>
<feature type="chain" id="PRO_5015404068" description="Secreted protein" evidence="1">
    <location>
        <begin position="27"/>
        <end position="156"/>
    </location>
</feature>
<sequence>MRSCQMPWKAALAVLALSTAALPAVAQPDRQVVEDMLTRSANVCPGHSTDRTSPTVKAVPVGALRVMLERGLVMCPDRRLDAAAPAVFYGRLGVFAWNPEVPAGKTVIVKQIDTMTRNEEYPAETLVWDAKGTALKQQTVPMFEPKPGAAVLYKVR</sequence>
<evidence type="ECO:0008006" key="4">
    <source>
        <dbReference type="Google" id="ProtNLM"/>
    </source>
</evidence>
<keyword evidence="1" id="KW-0732">Signal</keyword>
<organism evidence="2 3">
    <name type="scientific">Xanthomonas arboricola pv. populi</name>
    <dbReference type="NCBI Taxonomy" id="487823"/>
    <lineage>
        <taxon>Bacteria</taxon>
        <taxon>Pseudomonadati</taxon>
        <taxon>Pseudomonadota</taxon>
        <taxon>Gammaproteobacteria</taxon>
        <taxon>Lysobacterales</taxon>
        <taxon>Lysobacteraceae</taxon>
        <taxon>Xanthomonas</taxon>
    </lineage>
</organism>
<dbReference type="Proteomes" id="UP000238270">
    <property type="component" value="Unassembled WGS sequence"/>
</dbReference>
<accession>A0A2S6Z0G5</accession>
<name>A0A2S6Z0G5_9XANT</name>
<protein>
    <recommendedName>
        <fullName evidence="4">Secreted protein</fullName>
    </recommendedName>
</protein>
<proteinExistence type="predicted"/>
<dbReference type="AlphaFoldDB" id="A0A2S6Z0G5"/>
<feature type="signal peptide" evidence="1">
    <location>
        <begin position="1"/>
        <end position="26"/>
    </location>
</feature>
<evidence type="ECO:0000313" key="2">
    <source>
        <dbReference type="EMBL" id="PPT74059.1"/>
    </source>
</evidence>
<dbReference type="EMBL" id="MIGV01000031">
    <property type="protein sequence ID" value="PPT74059.1"/>
    <property type="molecule type" value="Genomic_DNA"/>
</dbReference>